<dbReference type="RefSeq" id="XP_024734665.1">
    <property type="nucleotide sequence ID" value="XM_024878245.1"/>
</dbReference>
<dbReference type="GO" id="GO:0016491">
    <property type="term" value="F:oxidoreductase activity"/>
    <property type="evidence" value="ECO:0007669"/>
    <property type="project" value="UniProtKB-KW"/>
</dbReference>
<evidence type="ECO:0000256" key="3">
    <source>
        <dbReference type="ARBA" id="ARBA00007588"/>
    </source>
</evidence>
<accession>A0A2J6T3Z6</accession>
<dbReference type="SUPFAM" id="SSF51905">
    <property type="entry name" value="FAD/NAD(P)-binding domain"/>
    <property type="match status" value="2"/>
</dbReference>
<evidence type="ECO:0000256" key="5">
    <source>
        <dbReference type="ARBA" id="ARBA00012881"/>
    </source>
</evidence>
<dbReference type="EMBL" id="KZ613843">
    <property type="protein sequence ID" value="PMD57761.1"/>
    <property type="molecule type" value="Genomic_DNA"/>
</dbReference>
<dbReference type="PANTHER" id="PTHR42877:SF5">
    <property type="entry name" value="L-ORNITHINE N(5)-MONOOXYGENASE-RELATED"/>
    <property type="match status" value="1"/>
</dbReference>
<dbReference type="GeneID" id="36586322"/>
<evidence type="ECO:0000256" key="11">
    <source>
        <dbReference type="ARBA" id="ARBA00049248"/>
    </source>
</evidence>
<comment type="pathway">
    <text evidence="2">Siderophore biosynthesis.</text>
</comment>
<dbReference type="AlphaFoldDB" id="A0A2J6T3Z6"/>
<keyword evidence="9" id="KW-0560">Oxidoreductase</keyword>
<comment type="catalytic activity">
    <reaction evidence="10">
        <text>L-ornithine + NADPH + O2 = N(5)-hydroxy-L-ornithine + NADP(+) + H2O</text>
        <dbReference type="Rhea" id="RHEA:41508"/>
        <dbReference type="ChEBI" id="CHEBI:15377"/>
        <dbReference type="ChEBI" id="CHEBI:15379"/>
        <dbReference type="ChEBI" id="CHEBI:46911"/>
        <dbReference type="ChEBI" id="CHEBI:57783"/>
        <dbReference type="ChEBI" id="CHEBI:58349"/>
        <dbReference type="ChEBI" id="CHEBI:78275"/>
        <dbReference type="EC" id="1.14.13.196"/>
    </reaction>
</comment>
<keyword evidence="7" id="KW-0274">FAD</keyword>
<dbReference type="InterPro" id="IPR051209">
    <property type="entry name" value="FAD-bind_Monooxygenase_sf"/>
</dbReference>
<evidence type="ECO:0000256" key="4">
    <source>
        <dbReference type="ARBA" id="ARBA00010139"/>
    </source>
</evidence>
<evidence type="ECO:0000313" key="12">
    <source>
        <dbReference type="EMBL" id="PMD57761.1"/>
    </source>
</evidence>
<comment type="similarity">
    <text evidence="3">Belongs to the lysine N(6)-hydroxylase/L-ornithine N(5)-oxygenase family.</text>
</comment>
<evidence type="ECO:0000256" key="7">
    <source>
        <dbReference type="ARBA" id="ARBA00022827"/>
    </source>
</evidence>
<name>A0A2J6T3Z6_9HELO</name>
<dbReference type="Pfam" id="PF13450">
    <property type="entry name" value="NAD_binding_8"/>
    <property type="match status" value="1"/>
</dbReference>
<dbReference type="PANTHER" id="PTHR42877">
    <property type="entry name" value="L-ORNITHINE N(5)-MONOOXYGENASE-RELATED"/>
    <property type="match status" value="1"/>
</dbReference>
<comment type="catalytic activity">
    <reaction evidence="11">
        <text>L-ornithine + NADH + O2 = N(5)-hydroxy-L-ornithine + NAD(+) + H2O</text>
        <dbReference type="Rhea" id="RHEA:41512"/>
        <dbReference type="ChEBI" id="CHEBI:15377"/>
        <dbReference type="ChEBI" id="CHEBI:15379"/>
        <dbReference type="ChEBI" id="CHEBI:46911"/>
        <dbReference type="ChEBI" id="CHEBI:57540"/>
        <dbReference type="ChEBI" id="CHEBI:57945"/>
        <dbReference type="ChEBI" id="CHEBI:78275"/>
        <dbReference type="EC" id="1.14.13.196"/>
    </reaction>
</comment>
<evidence type="ECO:0000256" key="9">
    <source>
        <dbReference type="ARBA" id="ARBA00023002"/>
    </source>
</evidence>
<keyword evidence="13" id="KW-1185">Reference proteome</keyword>
<dbReference type="Pfam" id="PF13434">
    <property type="entry name" value="Lys_Orn_oxgnase"/>
    <property type="match status" value="1"/>
</dbReference>
<evidence type="ECO:0000256" key="6">
    <source>
        <dbReference type="ARBA" id="ARBA00022630"/>
    </source>
</evidence>
<evidence type="ECO:0000313" key="13">
    <source>
        <dbReference type="Proteomes" id="UP000235371"/>
    </source>
</evidence>
<dbReference type="InParanoid" id="A0A2J6T3Z6"/>
<protein>
    <recommendedName>
        <fullName evidence="5">L-ornithine N(5)-monooxygenase [NAD(P)H]</fullName>
        <ecNumber evidence="5">1.14.13.196</ecNumber>
    </recommendedName>
</protein>
<reference evidence="12 13" key="1">
    <citation type="submission" date="2016-04" db="EMBL/GenBank/DDBJ databases">
        <title>A degradative enzymes factory behind the ericoid mycorrhizal symbiosis.</title>
        <authorList>
            <consortium name="DOE Joint Genome Institute"/>
            <person name="Martino E."/>
            <person name="Morin E."/>
            <person name="Grelet G."/>
            <person name="Kuo A."/>
            <person name="Kohler A."/>
            <person name="Daghino S."/>
            <person name="Barry K."/>
            <person name="Choi C."/>
            <person name="Cichocki N."/>
            <person name="Clum A."/>
            <person name="Copeland A."/>
            <person name="Hainaut M."/>
            <person name="Haridas S."/>
            <person name="Labutti K."/>
            <person name="Lindquist E."/>
            <person name="Lipzen A."/>
            <person name="Khouja H.-R."/>
            <person name="Murat C."/>
            <person name="Ohm R."/>
            <person name="Olson A."/>
            <person name="Spatafora J."/>
            <person name="Veneault-Fourrey C."/>
            <person name="Henrissat B."/>
            <person name="Grigoriev I."/>
            <person name="Martin F."/>
            <person name="Perotto S."/>
        </authorList>
    </citation>
    <scope>NUCLEOTIDE SEQUENCE [LARGE SCALE GENOMIC DNA]</scope>
    <source>
        <strain evidence="12 13">E</strain>
    </source>
</reference>
<evidence type="ECO:0000256" key="2">
    <source>
        <dbReference type="ARBA" id="ARBA00004924"/>
    </source>
</evidence>
<dbReference type="OrthoDB" id="3517148at2759"/>
<evidence type="ECO:0000256" key="1">
    <source>
        <dbReference type="ARBA" id="ARBA00001974"/>
    </source>
</evidence>
<evidence type="ECO:0000256" key="8">
    <source>
        <dbReference type="ARBA" id="ARBA00022857"/>
    </source>
</evidence>
<dbReference type="EC" id="1.14.13.196" evidence="5"/>
<keyword evidence="6" id="KW-0285">Flavoprotein</keyword>
<dbReference type="InterPro" id="IPR025700">
    <property type="entry name" value="Lys/Orn_oxygenase"/>
</dbReference>
<comment type="similarity">
    <text evidence="4">Belongs to the FAD-binding monooxygenase family.</text>
</comment>
<proteinExistence type="inferred from homology"/>
<dbReference type="Gene3D" id="3.50.50.60">
    <property type="entry name" value="FAD/NAD(P)-binding domain"/>
    <property type="match status" value="2"/>
</dbReference>
<keyword evidence="8" id="KW-0521">NADP</keyword>
<gene>
    <name evidence="12" type="ORF">K444DRAFT_592559</name>
</gene>
<sequence>MNSSEAHSDVIIIGAGLSGMPLCRHPTAVKIKNAAFEIFDKGNEIGGTWSENTYPNLSCDIPSQLYSYSFAPNPEWSMTYTSQPEILAYIKRVAHTIQSRIHLNQECVSARWLEDQDLWRVEFLDRTTNDTFVRHSRVLFTAAGFLDIPKGPKSIANIQEFGGRIFHSSHWDHEVDFGGKDVVVVGNGASANQLVPWLLKNTGLRSLVQVVRSAQWIAPKDNQPIRKAQKWVLRNIPFTNRLYRWWLAMKLDLAFVAFKDSTLGRHVRSMLEASLVSYMEKTAPSQYHSILVPSYAFGAKRAILDHGYLSLDNPKAKLIKSQNLTVVGTNQIAGENGIVYPADLIILANGFKTAQLLTPMAITGLDGLNLRDLWERGSDGARAYMGVMVSGFPNLFLLTGPNTLPSGHSTLLGIENSVTYILRLLEPLLSSEGTSKKPHSSTIEVKKDAEDAFNRFVERRMKGLVYTSNVSTWYIDQRTGRNHLVWPGSQLEFWWSRCVEVIRWADFVLSKKKTT</sequence>
<evidence type="ECO:0000256" key="10">
    <source>
        <dbReference type="ARBA" id="ARBA00047598"/>
    </source>
</evidence>
<organism evidence="12 13">
    <name type="scientific">Hyaloscypha bicolor E</name>
    <dbReference type="NCBI Taxonomy" id="1095630"/>
    <lineage>
        <taxon>Eukaryota</taxon>
        <taxon>Fungi</taxon>
        <taxon>Dikarya</taxon>
        <taxon>Ascomycota</taxon>
        <taxon>Pezizomycotina</taxon>
        <taxon>Leotiomycetes</taxon>
        <taxon>Helotiales</taxon>
        <taxon>Hyaloscyphaceae</taxon>
        <taxon>Hyaloscypha</taxon>
        <taxon>Hyaloscypha bicolor</taxon>
    </lineage>
</organism>
<dbReference type="InterPro" id="IPR036188">
    <property type="entry name" value="FAD/NAD-bd_sf"/>
</dbReference>
<dbReference type="Proteomes" id="UP000235371">
    <property type="component" value="Unassembled WGS sequence"/>
</dbReference>
<comment type="cofactor">
    <cofactor evidence="1">
        <name>FAD</name>
        <dbReference type="ChEBI" id="CHEBI:57692"/>
    </cofactor>
</comment>